<reference evidence="7" key="2">
    <citation type="submission" date="2023-06" db="EMBL/GenBank/DDBJ databases">
        <authorList>
            <person name="Ma L."/>
            <person name="Liu K.-W."/>
            <person name="Li Z."/>
            <person name="Hsiao Y.-Y."/>
            <person name="Qi Y."/>
            <person name="Fu T."/>
            <person name="Tang G."/>
            <person name="Zhang D."/>
            <person name="Sun W.-H."/>
            <person name="Liu D.-K."/>
            <person name="Li Y."/>
            <person name="Chen G.-Z."/>
            <person name="Liu X.-D."/>
            <person name="Liao X.-Y."/>
            <person name="Jiang Y.-T."/>
            <person name="Yu X."/>
            <person name="Hao Y."/>
            <person name="Huang J."/>
            <person name="Zhao X.-W."/>
            <person name="Ke S."/>
            <person name="Chen Y.-Y."/>
            <person name="Wu W.-L."/>
            <person name="Hsu J.-L."/>
            <person name="Lin Y.-F."/>
            <person name="Huang M.-D."/>
            <person name="Li C.-Y."/>
            <person name="Huang L."/>
            <person name="Wang Z.-W."/>
            <person name="Zhao X."/>
            <person name="Zhong W.-Y."/>
            <person name="Peng D.-H."/>
            <person name="Ahmad S."/>
            <person name="Lan S."/>
            <person name="Zhang J.-S."/>
            <person name="Tsai W.-C."/>
            <person name="Van De Peer Y."/>
            <person name="Liu Z.-J."/>
        </authorList>
    </citation>
    <scope>NUCLEOTIDE SEQUENCE</scope>
    <source>
        <strain evidence="7">SCP</strain>
        <tissue evidence="7">Leaves</tissue>
    </source>
</reference>
<keyword evidence="4 6" id="KW-1133">Transmembrane helix</keyword>
<keyword evidence="8" id="KW-1185">Reference proteome</keyword>
<reference evidence="7" key="1">
    <citation type="journal article" date="2023" name="Nat. Commun.">
        <title>Diploid and tetraploid genomes of Acorus and the evolution of monocots.</title>
        <authorList>
            <person name="Ma L."/>
            <person name="Liu K.W."/>
            <person name="Li Z."/>
            <person name="Hsiao Y.Y."/>
            <person name="Qi Y."/>
            <person name="Fu T."/>
            <person name="Tang G.D."/>
            <person name="Zhang D."/>
            <person name="Sun W.H."/>
            <person name="Liu D.K."/>
            <person name="Li Y."/>
            <person name="Chen G.Z."/>
            <person name="Liu X.D."/>
            <person name="Liao X.Y."/>
            <person name="Jiang Y.T."/>
            <person name="Yu X."/>
            <person name="Hao Y."/>
            <person name="Huang J."/>
            <person name="Zhao X.W."/>
            <person name="Ke S."/>
            <person name="Chen Y.Y."/>
            <person name="Wu W.L."/>
            <person name="Hsu J.L."/>
            <person name="Lin Y.F."/>
            <person name="Huang M.D."/>
            <person name="Li C.Y."/>
            <person name="Huang L."/>
            <person name="Wang Z.W."/>
            <person name="Zhao X."/>
            <person name="Zhong W.Y."/>
            <person name="Peng D.H."/>
            <person name="Ahmad S."/>
            <person name="Lan S."/>
            <person name="Zhang J.S."/>
            <person name="Tsai W.C."/>
            <person name="Van de Peer Y."/>
            <person name="Liu Z.J."/>
        </authorList>
    </citation>
    <scope>NUCLEOTIDE SEQUENCE</scope>
    <source>
        <strain evidence="7">SCP</strain>
    </source>
</reference>
<evidence type="ECO:0000256" key="4">
    <source>
        <dbReference type="ARBA" id="ARBA00022989"/>
    </source>
</evidence>
<comment type="subcellular location">
    <subcellularLocation>
        <location evidence="1">Membrane</location>
        <topology evidence="1">Multi-pass membrane protein</topology>
    </subcellularLocation>
</comment>
<dbReference type="PANTHER" id="PTHR42893:SF9">
    <property type="entry name" value="PROTEIN DETOXIFICATION 46, CHLOROPLASTIC"/>
    <property type="match status" value="1"/>
</dbReference>
<keyword evidence="3 6" id="KW-0812">Transmembrane</keyword>
<accession>A0AAV9B9W9</accession>
<feature type="transmembrane region" description="Helical" evidence="6">
    <location>
        <begin position="280"/>
        <end position="299"/>
    </location>
</feature>
<evidence type="ECO:0000313" key="7">
    <source>
        <dbReference type="EMBL" id="KAK1272899.1"/>
    </source>
</evidence>
<dbReference type="GO" id="GO:0016020">
    <property type="term" value="C:membrane"/>
    <property type="evidence" value="ECO:0007669"/>
    <property type="project" value="UniProtKB-SubCell"/>
</dbReference>
<comment type="similarity">
    <text evidence="2">Belongs to the multi antimicrobial extrusion (MATE) (TC 2.A.66.1) family.</text>
</comment>
<evidence type="ECO:0000256" key="5">
    <source>
        <dbReference type="ARBA" id="ARBA00023136"/>
    </source>
</evidence>
<evidence type="ECO:0000256" key="6">
    <source>
        <dbReference type="SAM" id="Phobius"/>
    </source>
</evidence>
<dbReference type="PANTHER" id="PTHR42893">
    <property type="entry name" value="PROTEIN DETOXIFICATION 44, CHLOROPLASTIC-RELATED"/>
    <property type="match status" value="1"/>
</dbReference>
<sequence>MAAITKAEEVPQLFCRERPAISTIYERKLIDLVLLLAQFIKSKMWLEEEESMHFHVNHGVAGFGWKMKKGRRGGLNLNVVAGAPCLGHAHEYAAQSPSSSISFDGTCDLGVDGVDDVRVSLVESDSQGEVFAPDYGDPGTSLEEPGDGGTGAVPHLWRQMKEIAVFAGPAVGLWICGPLMSLIDTAVIGQGSSLELAALELNYKGHFILYAIQRYKRSTKGSVRLVSALVQELERQYGSRVVMLSQFGRELLVIAAFMMIETLNRTGFKAFSLTIPSPDELLLIIGIAAPVFITMISKARMLLQSLVIIGAISGLSLGVIGTSVPWFLPKLFTTDLNVISEMHKVLLPYFVALTVTPSTHSLEGTLLARFSLALRRLTSPAGMLYSNQINQHGHVKVKAA</sequence>
<evidence type="ECO:0000256" key="2">
    <source>
        <dbReference type="ARBA" id="ARBA00010199"/>
    </source>
</evidence>
<evidence type="ECO:0000256" key="1">
    <source>
        <dbReference type="ARBA" id="ARBA00004141"/>
    </source>
</evidence>
<dbReference type="Proteomes" id="UP001179952">
    <property type="component" value="Unassembled WGS sequence"/>
</dbReference>
<name>A0AAV9B9W9_ACOGR</name>
<dbReference type="InterPro" id="IPR044644">
    <property type="entry name" value="DinF-like"/>
</dbReference>
<proteinExistence type="inferred from homology"/>
<feature type="transmembrane region" description="Helical" evidence="6">
    <location>
        <begin position="306"/>
        <end position="327"/>
    </location>
</feature>
<keyword evidence="5 6" id="KW-0472">Membrane</keyword>
<protein>
    <submittedName>
        <fullName evidence="7">Uncharacterized protein</fullName>
    </submittedName>
</protein>
<dbReference type="EMBL" id="JAUJYN010000004">
    <property type="protein sequence ID" value="KAK1272899.1"/>
    <property type="molecule type" value="Genomic_DNA"/>
</dbReference>
<dbReference type="AlphaFoldDB" id="A0AAV9B9W9"/>
<gene>
    <name evidence="7" type="ORF">QJS04_geneDACA013231</name>
</gene>
<organism evidence="7 8">
    <name type="scientific">Acorus gramineus</name>
    <name type="common">Dwarf sweet flag</name>
    <dbReference type="NCBI Taxonomy" id="55184"/>
    <lineage>
        <taxon>Eukaryota</taxon>
        <taxon>Viridiplantae</taxon>
        <taxon>Streptophyta</taxon>
        <taxon>Embryophyta</taxon>
        <taxon>Tracheophyta</taxon>
        <taxon>Spermatophyta</taxon>
        <taxon>Magnoliopsida</taxon>
        <taxon>Liliopsida</taxon>
        <taxon>Acoraceae</taxon>
        <taxon>Acorus</taxon>
    </lineage>
</organism>
<evidence type="ECO:0000313" key="8">
    <source>
        <dbReference type="Proteomes" id="UP001179952"/>
    </source>
</evidence>
<comment type="caution">
    <text evidence="7">The sequence shown here is derived from an EMBL/GenBank/DDBJ whole genome shotgun (WGS) entry which is preliminary data.</text>
</comment>
<evidence type="ECO:0000256" key="3">
    <source>
        <dbReference type="ARBA" id="ARBA00022692"/>
    </source>
</evidence>